<organism evidence="1 2">
    <name type="scientific">Lipomyces tetrasporus</name>
    <dbReference type="NCBI Taxonomy" id="54092"/>
    <lineage>
        <taxon>Eukaryota</taxon>
        <taxon>Fungi</taxon>
        <taxon>Dikarya</taxon>
        <taxon>Ascomycota</taxon>
        <taxon>Saccharomycotina</taxon>
        <taxon>Lipomycetes</taxon>
        <taxon>Lipomycetales</taxon>
        <taxon>Lipomycetaceae</taxon>
        <taxon>Lipomyces</taxon>
    </lineage>
</organism>
<evidence type="ECO:0000313" key="2">
    <source>
        <dbReference type="Proteomes" id="UP001217417"/>
    </source>
</evidence>
<accession>A0AAD7QRH9</accession>
<reference evidence="1" key="1">
    <citation type="submission" date="2023-03" db="EMBL/GenBank/DDBJ databases">
        <title>Near-Complete genome sequence of Lipomyces tetrasporous NRRL Y-64009, an oleaginous yeast capable of growing on lignocellulosic hydrolysates.</title>
        <authorList>
            <consortium name="Lawrence Berkeley National Laboratory"/>
            <person name="Jagtap S.S."/>
            <person name="Liu J.-J."/>
            <person name="Walukiewicz H.E."/>
            <person name="Pangilinan J."/>
            <person name="Lipzen A."/>
            <person name="Ahrendt S."/>
            <person name="Koriabine M."/>
            <person name="Cobaugh K."/>
            <person name="Salamov A."/>
            <person name="Yoshinaga Y."/>
            <person name="Ng V."/>
            <person name="Daum C."/>
            <person name="Grigoriev I.V."/>
            <person name="Slininger P.J."/>
            <person name="Dien B.S."/>
            <person name="Jin Y.-S."/>
            <person name="Rao C.V."/>
        </authorList>
    </citation>
    <scope>NUCLEOTIDE SEQUENCE</scope>
    <source>
        <strain evidence="1">NRRL Y-64009</strain>
    </source>
</reference>
<keyword evidence="2" id="KW-1185">Reference proteome</keyword>
<comment type="caution">
    <text evidence="1">The sequence shown here is derived from an EMBL/GenBank/DDBJ whole genome shotgun (WGS) entry which is preliminary data.</text>
</comment>
<evidence type="ECO:0000313" key="1">
    <source>
        <dbReference type="EMBL" id="KAJ8100070.1"/>
    </source>
</evidence>
<dbReference type="RefSeq" id="XP_056043520.1">
    <property type="nucleotide sequence ID" value="XM_056189342.1"/>
</dbReference>
<dbReference type="EMBL" id="JARPMG010000006">
    <property type="protein sequence ID" value="KAJ8100070.1"/>
    <property type="molecule type" value="Genomic_DNA"/>
</dbReference>
<dbReference type="GeneID" id="80884508"/>
<dbReference type="AlphaFoldDB" id="A0AAD7QRH9"/>
<sequence length="135" mass="15307">MDFLEASMAATIVYALVPASEFYPGFNAELVDAKTYLEEYNPLQENDHVELRWPMIMEFVAGGHAYARIKKEQVAEGWLPPRRSCSPSPRSSNIRDSMEFNIHPGRHTFANVKATGRSVQYPTMVFTIHGLCIIK</sequence>
<proteinExistence type="predicted"/>
<gene>
    <name evidence="1" type="ORF">POJ06DRAFT_268943</name>
</gene>
<name>A0AAD7QRH9_9ASCO</name>
<protein>
    <submittedName>
        <fullName evidence="1">Uncharacterized protein</fullName>
    </submittedName>
</protein>
<dbReference type="Proteomes" id="UP001217417">
    <property type="component" value="Unassembled WGS sequence"/>
</dbReference>